<evidence type="ECO:0000256" key="3">
    <source>
        <dbReference type="ARBA" id="ARBA00022824"/>
    </source>
</evidence>
<protein>
    <submittedName>
        <fullName evidence="5">Uncharacterized protein</fullName>
    </submittedName>
</protein>
<name>A0ABR3GVF8_9PEZI</name>
<keyword evidence="4" id="KW-0732">Signal</keyword>
<evidence type="ECO:0000313" key="6">
    <source>
        <dbReference type="Proteomes" id="UP001447188"/>
    </source>
</evidence>
<proteinExistence type="inferred from homology"/>
<organism evidence="5 6">
    <name type="scientific">Discina gigas</name>
    <dbReference type="NCBI Taxonomy" id="1032678"/>
    <lineage>
        <taxon>Eukaryota</taxon>
        <taxon>Fungi</taxon>
        <taxon>Dikarya</taxon>
        <taxon>Ascomycota</taxon>
        <taxon>Pezizomycotina</taxon>
        <taxon>Pezizomycetes</taxon>
        <taxon>Pezizales</taxon>
        <taxon>Discinaceae</taxon>
        <taxon>Discina</taxon>
    </lineage>
</organism>
<evidence type="ECO:0000313" key="5">
    <source>
        <dbReference type="EMBL" id="KAL0639702.1"/>
    </source>
</evidence>
<dbReference type="PANTHER" id="PTHR11073">
    <property type="entry name" value="CALRETICULIN AND CALNEXIN"/>
    <property type="match status" value="1"/>
</dbReference>
<keyword evidence="3 4" id="KW-0256">Endoplasmic reticulum</keyword>
<feature type="chain" id="PRO_5044949958" evidence="4">
    <location>
        <begin position="25"/>
        <end position="183"/>
    </location>
</feature>
<dbReference type="InterPro" id="IPR001580">
    <property type="entry name" value="Calret/calnex"/>
</dbReference>
<comment type="subcellular location">
    <subcellularLocation>
        <location evidence="1">Endoplasmic reticulum</location>
    </subcellularLocation>
</comment>
<evidence type="ECO:0000256" key="2">
    <source>
        <dbReference type="ARBA" id="ARBA00010983"/>
    </source>
</evidence>
<evidence type="ECO:0000256" key="1">
    <source>
        <dbReference type="ARBA" id="ARBA00004240"/>
    </source>
</evidence>
<dbReference type="EMBL" id="JBBBZM010000009">
    <property type="protein sequence ID" value="KAL0639702.1"/>
    <property type="molecule type" value="Genomic_DNA"/>
</dbReference>
<keyword evidence="6" id="KW-1185">Reference proteome</keyword>
<comment type="caution">
    <text evidence="5">The sequence shown here is derived from an EMBL/GenBank/DDBJ whole genome shotgun (WGS) entry which is preliminary data.</text>
</comment>
<dbReference type="PANTHER" id="PTHR11073:SF1">
    <property type="entry name" value="CALNEXIN 14D-RELATED"/>
    <property type="match status" value="1"/>
</dbReference>
<dbReference type="Pfam" id="PF00262">
    <property type="entry name" value="Calreticulin"/>
    <property type="match status" value="1"/>
</dbReference>
<keyword evidence="4" id="KW-0143">Chaperone</keyword>
<reference evidence="5 6" key="1">
    <citation type="submission" date="2024-02" db="EMBL/GenBank/DDBJ databases">
        <title>Discinaceae phylogenomics.</title>
        <authorList>
            <person name="Dirks A.C."/>
            <person name="James T.Y."/>
        </authorList>
    </citation>
    <scope>NUCLEOTIDE SEQUENCE [LARGE SCALE GENOMIC DNA]</scope>
    <source>
        <strain evidence="5 6">ACD0624</strain>
    </source>
</reference>
<accession>A0ABR3GVF8</accession>
<gene>
    <name evidence="5" type="ORF">Q9L58_001269</name>
</gene>
<sequence length="183" mass="20153">MRFDARVAYGLMSVALVGFGGVMADDIDDILGDSAASPASVAEPSSTTVAISRPAFTPTTIKAPFFEQFTKDWDTRWKVSNAKKENDKTGDEEWTYVGQWSVEEPTVLKGINGDTGLVVKNAAAHHAISAKFAKPVDNKGKTLVVQYEVKLQSTFSPAIDLEFMSRTDIFSCYRRLGMWWSLS</sequence>
<feature type="signal peptide" evidence="4">
    <location>
        <begin position="1"/>
        <end position="24"/>
    </location>
</feature>
<dbReference type="Proteomes" id="UP001447188">
    <property type="component" value="Unassembled WGS sequence"/>
</dbReference>
<comment type="similarity">
    <text evidence="2 4">Belongs to the calreticulin family.</text>
</comment>
<dbReference type="Gene3D" id="2.60.120.200">
    <property type="match status" value="1"/>
</dbReference>
<dbReference type="SUPFAM" id="SSF49899">
    <property type="entry name" value="Concanavalin A-like lectins/glucanases"/>
    <property type="match status" value="1"/>
</dbReference>
<evidence type="ECO:0000256" key="4">
    <source>
        <dbReference type="RuleBase" id="RU362126"/>
    </source>
</evidence>
<dbReference type="InterPro" id="IPR013320">
    <property type="entry name" value="ConA-like_dom_sf"/>
</dbReference>